<dbReference type="InParanoid" id="A0A423XIP7"/>
<dbReference type="Gene3D" id="3.90.1200.10">
    <property type="match status" value="1"/>
</dbReference>
<dbReference type="PANTHER" id="PTHR21310">
    <property type="entry name" value="AMINOGLYCOSIDE PHOSPHOTRANSFERASE-RELATED-RELATED"/>
    <property type="match status" value="1"/>
</dbReference>
<dbReference type="Pfam" id="PF01636">
    <property type="entry name" value="APH"/>
    <property type="match status" value="1"/>
</dbReference>
<dbReference type="InterPro" id="IPR011009">
    <property type="entry name" value="Kinase-like_dom_sf"/>
</dbReference>
<feature type="compositionally biased region" description="Basic and acidic residues" evidence="1">
    <location>
        <begin position="325"/>
        <end position="334"/>
    </location>
</feature>
<keyword evidence="4" id="KW-1185">Reference proteome</keyword>
<name>A0A423XIP7_9PEZI</name>
<evidence type="ECO:0000256" key="1">
    <source>
        <dbReference type="SAM" id="MobiDB-lite"/>
    </source>
</evidence>
<dbReference type="OrthoDB" id="10003767at2759"/>
<comment type="caution">
    <text evidence="3">The sequence shown here is derived from an EMBL/GenBank/DDBJ whole genome shotgun (WGS) entry which is preliminary data.</text>
</comment>
<dbReference type="FunCoup" id="A0A423XIP7">
    <property type="interactions" value="16"/>
</dbReference>
<reference evidence="3 4" key="1">
    <citation type="submission" date="2015-09" db="EMBL/GenBank/DDBJ databases">
        <title>Host preference determinants of Valsa canker pathogens revealed by comparative genomics.</title>
        <authorList>
            <person name="Yin Z."/>
            <person name="Huang L."/>
        </authorList>
    </citation>
    <scope>NUCLEOTIDE SEQUENCE [LARGE SCALE GENOMIC DNA]</scope>
    <source>
        <strain evidence="3 4">SXYLt</strain>
    </source>
</reference>
<feature type="domain" description="Aminoglycoside phosphotransferase" evidence="2">
    <location>
        <begin position="49"/>
        <end position="307"/>
    </location>
</feature>
<dbReference type="InterPro" id="IPR002575">
    <property type="entry name" value="Aminoglycoside_PTrfase"/>
</dbReference>
<evidence type="ECO:0000259" key="2">
    <source>
        <dbReference type="Pfam" id="PF01636"/>
    </source>
</evidence>
<evidence type="ECO:0000313" key="4">
    <source>
        <dbReference type="Proteomes" id="UP000285146"/>
    </source>
</evidence>
<protein>
    <recommendedName>
        <fullName evidence="2">Aminoglycoside phosphotransferase domain-containing protein</fullName>
    </recommendedName>
</protein>
<feature type="region of interest" description="Disordered" evidence="1">
    <location>
        <begin position="322"/>
        <end position="356"/>
    </location>
</feature>
<gene>
    <name evidence="3" type="ORF">VPNG_01845</name>
</gene>
<dbReference type="PANTHER" id="PTHR21310:SF13">
    <property type="entry name" value="AMINOGLYCOSIDE PHOSPHOTRANSFERASE DOMAIN-CONTAINING PROTEIN"/>
    <property type="match status" value="1"/>
</dbReference>
<organism evidence="3 4">
    <name type="scientific">Cytospora leucostoma</name>
    <dbReference type="NCBI Taxonomy" id="1230097"/>
    <lineage>
        <taxon>Eukaryota</taxon>
        <taxon>Fungi</taxon>
        <taxon>Dikarya</taxon>
        <taxon>Ascomycota</taxon>
        <taxon>Pezizomycotina</taxon>
        <taxon>Sordariomycetes</taxon>
        <taxon>Sordariomycetidae</taxon>
        <taxon>Diaporthales</taxon>
        <taxon>Cytosporaceae</taxon>
        <taxon>Cytospora</taxon>
    </lineage>
</organism>
<dbReference type="Proteomes" id="UP000285146">
    <property type="component" value="Unassembled WGS sequence"/>
</dbReference>
<dbReference type="STRING" id="1230097.A0A423XIP7"/>
<feature type="compositionally biased region" description="Polar residues" evidence="1">
    <location>
        <begin position="338"/>
        <end position="347"/>
    </location>
</feature>
<dbReference type="SUPFAM" id="SSF56112">
    <property type="entry name" value="Protein kinase-like (PK-like)"/>
    <property type="match status" value="1"/>
</dbReference>
<sequence>MVRDSQDGLAWDDSGLVLKPRWTRKPSLEAIEGVCRRQLGIHPEDTCTVSFYASGAFNRLYLVSTANPSLMRVSLPVHPHLKTRGEVATLQWVRDNTDVPVPKVIAFQDNNDNEIGFEWVLMELMPGSPAYRRWRTMSMEQKVAFTERLAGFQAQLSRCGDPDTAFRKIGTLDADFVEKEKAAIGMPKTFAPGQVVSHEFFMGDRLHYDVPRGPFRSSHDWLSSGLRLLLLEQTAALERAEDEDDREDAEENLHAAQELLSILPKIFPEIQDSPELTAIWHDDLNLNNILVDDEGNITAVVDWECVSALPIWMATKMPKFLEGGGRQEEPKREDYSDETPQGSSASENDGCEDDLDNEGKNQLYWIHMMEYEVTRLQEVYDTKLRQLWPDRPVEDSHLRVDFFEAILHCSAGFCLKQIETWVDSIGRGELLRWADI</sequence>
<accession>A0A423XIP7</accession>
<dbReference type="InterPro" id="IPR051678">
    <property type="entry name" value="AGP_Transferase"/>
</dbReference>
<dbReference type="EMBL" id="LKEB01000006">
    <property type="protein sequence ID" value="ROW16171.1"/>
    <property type="molecule type" value="Genomic_DNA"/>
</dbReference>
<evidence type="ECO:0000313" key="3">
    <source>
        <dbReference type="EMBL" id="ROW16171.1"/>
    </source>
</evidence>
<proteinExistence type="predicted"/>
<dbReference type="AlphaFoldDB" id="A0A423XIP7"/>